<comment type="caution">
    <text evidence="2">The sequence shown here is derived from an EMBL/GenBank/DDBJ whole genome shotgun (WGS) entry which is preliminary data.</text>
</comment>
<dbReference type="SMR" id="A0A482WVU3"/>
<keyword evidence="3" id="KW-1185">Reference proteome</keyword>
<name>A0A482WVU3_LAOST</name>
<accession>A0A482WVU3</accession>
<evidence type="ECO:0000313" key="3">
    <source>
        <dbReference type="Proteomes" id="UP000291343"/>
    </source>
</evidence>
<sequence>MQLKKKWHLFDAMSFLQPWIGTTRKMTGSLDDSLKNNTDVTQDISNELQAEGEVEVAPKPLIENQNNFNPSKKQRRTTADIVAAPMVEYLKTVTEKRKAGEEKSDSAMLTFFKSLVSDAETLSPKRQRLFKSSVMAKLHSLLDDQDSEQSRYTPSPASVASSSSSTLNHQFFPLINQLHDVNYNDDTTKDGQQYHQFP</sequence>
<proteinExistence type="predicted"/>
<dbReference type="AlphaFoldDB" id="A0A482WVU3"/>
<gene>
    <name evidence="2" type="ORF">LSTR_LSTR003153</name>
</gene>
<protein>
    <recommendedName>
        <fullName evidence="4">BESS domain-containing protein</fullName>
    </recommendedName>
</protein>
<dbReference type="EMBL" id="QKKF02023800">
    <property type="protein sequence ID" value="RZF37588.1"/>
    <property type="molecule type" value="Genomic_DNA"/>
</dbReference>
<evidence type="ECO:0008006" key="4">
    <source>
        <dbReference type="Google" id="ProtNLM"/>
    </source>
</evidence>
<reference evidence="2 3" key="1">
    <citation type="journal article" date="2017" name="Gigascience">
        <title>Genome sequence of the small brown planthopper, Laodelphax striatellus.</title>
        <authorList>
            <person name="Zhu J."/>
            <person name="Jiang F."/>
            <person name="Wang X."/>
            <person name="Yang P."/>
            <person name="Bao Y."/>
            <person name="Zhao W."/>
            <person name="Wang W."/>
            <person name="Lu H."/>
            <person name="Wang Q."/>
            <person name="Cui N."/>
            <person name="Li J."/>
            <person name="Chen X."/>
            <person name="Luo L."/>
            <person name="Yu J."/>
            <person name="Kang L."/>
            <person name="Cui F."/>
        </authorList>
    </citation>
    <scope>NUCLEOTIDE SEQUENCE [LARGE SCALE GENOMIC DNA]</scope>
    <source>
        <strain evidence="2">Lst14</strain>
    </source>
</reference>
<dbReference type="Proteomes" id="UP000291343">
    <property type="component" value="Unassembled WGS sequence"/>
</dbReference>
<evidence type="ECO:0000313" key="2">
    <source>
        <dbReference type="EMBL" id="RZF37588.1"/>
    </source>
</evidence>
<evidence type="ECO:0000256" key="1">
    <source>
        <dbReference type="SAM" id="MobiDB-lite"/>
    </source>
</evidence>
<feature type="compositionally biased region" description="Low complexity" evidence="1">
    <location>
        <begin position="154"/>
        <end position="164"/>
    </location>
</feature>
<dbReference type="OrthoDB" id="6147983at2759"/>
<organism evidence="2 3">
    <name type="scientific">Laodelphax striatellus</name>
    <name type="common">Small brown planthopper</name>
    <name type="synonym">Delphax striatella</name>
    <dbReference type="NCBI Taxonomy" id="195883"/>
    <lineage>
        <taxon>Eukaryota</taxon>
        <taxon>Metazoa</taxon>
        <taxon>Ecdysozoa</taxon>
        <taxon>Arthropoda</taxon>
        <taxon>Hexapoda</taxon>
        <taxon>Insecta</taxon>
        <taxon>Pterygota</taxon>
        <taxon>Neoptera</taxon>
        <taxon>Paraneoptera</taxon>
        <taxon>Hemiptera</taxon>
        <taxon>Auchenorrhyncha</taxon>
        <taxon>Fulgoroidea</taxon>
        <taxon>Delphacidae</taxon>
        <taxon>Criomorphinae</taxon>
        <taxon>Laodelphax</taxon>
    </lineage>
</organism>
<dbReference type="InParanoid" id="A0A482WVU3"/>
<feature type="region of interest" description="Disordered" evidence="1">
    <location>
        <begin position="143"/>
        <end position="164"/>
    </location>
</feature>